<reference evidence="1" key="2">
    <citation type="journal article" date="2015" name="Fish Shellfish Immunol.">
        <title>Early steps in the European eel (Anguilla anguilla)-Vibrio vulnificus interaction in the gills: Role of the RtxA13 toxin.</title>
        <authorList>
            <person name="Callol A."/>
            <person name="Pajuelo D."/>
            <person name="Ebbesson L."/>
            <person name="Teles M."/>
            <person name="MacKenzie S."/>
            <person name="Amaro C."/>
        </authorList>
    </citation>
    <scope>NUCLEOTIDE SEQUENCE</scope>
</reference>
<name>A0A0E9WCC7_ANGAN</name>
<evidence type="ECO:0000313" key="1">
    <source>
        <dbReference type="EMBL" id="JAH87946.1"/>
    </source>
</evidence>
<dbReference type="EMBL" id="GBXM01020631">
    <property type="protein sequence ID" value="JAH87946.1"/>
    <property type="molecule type" value="Transcribed_RNA"/>
</dbReference>
<reference evidence="1" key="1">
    <citation type="submission" date="2014-11" db="EMBL/GenBank/DDBJ databases">
        <authorList>
            <person name="Amaro Gonzalez C."/>
        </authorList>
    </citation>
    <scope>NUCLEOTIDE SEQUENCE</scope>
</reference>
<sequence length="47" mass="5228">MQYCNCHSGQMKVTGLYTECLSVCVLVHHEGRHEIGLLWGLAPVQGE</sequence>
<organism evidence="1">
    <name type="scientific">Anguilla anguilla</name>
    <name type="common">European freshwater eel</name>
    <name type="synonym">Muraena anguilla</name>
    <dbReference type="NCBI Taxonomy" id="7936"/>
    <lineage>
        <taxon>Eukaryota</taxon>
        <taxon>Metazoa</taxon>
        <taxon>Chordata</taxon>
        <taxon>Craniata</taxon>
        <taxon>Vertebrata</taxon>
        <taxon>Euteleostomi</taxon>
        <taxon>Actinopterygii</taxon>
        <taxon>Neopterygii</taxon>
        <taxon>Teleostei</taxon>
        <taxon>Anguilliformes</taxon>
        <taxon>Anguillidae</taxon>
        <taxon>Anguilla</taxon>
    </lineage>
</organism>
<dbReference type="AlphaFoldDB" id="A0A0E9WCC7"/>
<accession>A0A0E9WCC7</accession>
<proteinExistence type="predicted"/>
<protein>
    <submittedName>
        <fullName evidence="1">Uncharacterized protein</fullName>
    </submittedName>
</protein>